<feature type="compositionally biased region" description="Polar residues" evidence="1">
    <location>
        <begin position="1"/>
        <end position="14"/>
    </location>
</feature>
<protein>
    <submittedName>
        <fullName evidence="2">Uncharacterized protein</fullName>
    </submittedName>
</protein>
<evidence type="ECO:0000313" key="2">
    <source>
        <dbReference type="EMBL" id="MBB2173649.1"/>
    </source>
</evidence>
<organism evidence="2 3">
    <name type="scientific">Gluconacetobacter asukensis</name>
    <dbReference type="NCBI Taxonomy" id="1017181"/>
    <lineage>
        <taxon>Bacteria</taxon>
        <taxon>Pseudomonadati</taxon>
        <taxon>Pseudomonadota</taxon>
        <taxon>Alphaproteobacteria</taxon>
        <taxon>Acetobacterales</taxon>
        <taxon>Acetobacteraceae</taxon>
        <taxon>Gluconacetobacter</taxon>
    </lineage>
</organism>
<reference evidence="2 3" key="1">
    <citation type="submission" date="2020-04" db="EMBL/GenBank/DDBJ databases">
        <title>Description of novel Gluconacetobacter.</title>
        <authorList>
            <person name="Sombolestani A."/>
        </authorList>
    </citation>
    <scope>NUCLEOTIDE SEQUENCE [LARGE SCALE GENOMIC DNA]</scope>
    <source>
        <strain evidence="2 3">LMG 27724</strain>
    </source>
</reference>
<sequence length="140" mass="15058">MAHTSRQQGATKSGVTAPASIGPAARPARRRGKTSQPTVESDMIRVFKSKAFASLMERDPSVARAVVFLTHQGVVTGVRSKKISTRVDPGVMDAARKRFGLINDADVINASLAMAAAPDRFKAWLMESQDTVTDDFELAV</sequence>
<dbReference type="EMBL" id="JABEQE010000018">
    <property type="protein sequence ID" value="MBB2173649.1"/>
    <property type="molecule type" value="Genomic_DNA"/>
</dbReference>
<dbReference type="AlphaFoldDB" id="A0A7W4J2T9"/>
<keyword evidence="3" id="KW-1185">Reference proteome</keyword>
<dbReference type="RefSeq" id="WP_182980146.1">
    <property type="nucleotide sequence ID" value="NZ_BAABGB010000056.1"/>
</dbReference>
<proteinExistence type="predicted"/>
<evidence type="ECO:0000313" key="3">
    <source>
        <dbReference type="Proteomes" id="UP000577891"/>
    </source>
</evidence>
<dbReference type="Proteomes" id="UP000577891">
    <property type="component" value="Unassembled WGS sequence"/>
</dbReference>
<feature type="region of interest" description="Disordered" evidence="1">
    <location>
        <begin position="1"/>
        <end position="40"/>
    </location>
</feature>
<evidence type="ECO:0000256" key="1">
    <source>
        <dbReference type="SAM" id="MobiDB-lite"/>
    </source>
</evidence>
<feature type="compositionally biased region" description="Low complexity" evidence="1">
    <location>
        <begin position="17"/>
        <end position="26"/>
    </location>
</feature>
<name>A0A7W4J2T9_9PROT</name>
<comment type="caution">
    <text evidence="2">The sequence shown here is derived from an EMBL/GenBank/DDBJ whole genome shotgun (WGS) entry which is preliminary data.</text>
</comment>
<gene>
    <name evidence="2" type="ORF">HLH35_16260</name>
</gene>
<accession>A0A7W4J2T9</accession>